<evidence type="ECO:0000256" key="9">
    <source>
        <dbReference type="ARBA" id="ARBA00042745"/>
    </source>
</evidence>
<keyword evidence="3 11" id="KW-0808">Transferase</keyword>
<dbReference type="InterPro" id="IPR002877">
    <property type="entry name" value="RNA_MeTrfase_FtsJ_dom"/>
</dbReference>
<evidence type="ECO:0000256" key="4">
    <source>
        <dbReference type="ARBA" id="ARBA00022691"/>
    </source>
</evidence>
<evidence type="ECO:0000256" key="5">
    <source>
        <dbReference type="ARBA" id="ARBA00037569"/>
    </source>
</evidence>
<evidence type="ECO:0000256" key="12">
    <source>
        <dbReference type="PIRSR" id="PIRSR005461-1"/>
    </source>
</evidence>
<evidence type="ECO:0000256" key="2">
    <source>
        <dbReference type="ARBA" id="ARBA00022603"/>
    </source>
</evidence>
<dbReference type="SUPFAM" id="SSF53335">
    <property type="entry name" value="S-adenosyl-L-methionine-dependent methyltransferases"/>
    <property type="match status" value="1"/>
</dbReference>
<dbReference type="Proteomes" id="UP000306585">
    <property type="component" value="Unassembled WGS sequence"/>
</dbReference>
<dbReference type="InterPro" id="IPR050082">
    <property type="entry name" value="RNA_methyltr_RlmE"/>
</dbReference>
<keyword evidence="4 11" id="KW-0949">S-adenosyl-L-methionine</keyword>
<feature type="active site" description="Proton acceptor" evidence="11 12">
    <location>
        <position position="168"/>
    </location>
</feature>
<keyword evidence="1 11" id="KW-0698">rRNA processing</keyword>
<dbReference type="AlphaFoldDB" id="A0A5R9GGH6"/>
<gene>
    <name evidence="11" type="primary">rlmE</name>
    <name evidence="11" type="synonym">ftsJ</name>
    <name evidence="11" type="synonym">rrmJ</name>
    <name evidence="15" type="ORF">FEF65_11845</name>
</gene>
<proteinExistence type="inferred from homology"/>
<comment type="similarity">
    <text evidence="11">Belongs to the class I-like SAM-binding methyltransferase superfamily. RNA methyltransferase RlmE family.</text>
</comment>
<dbReference type="GO" id="GO:0008650">
    <property type="term" value="F:rRNA (uridine-2'-O-)-methyltransferase activity"/>
    <property type="evidence" value="ECO:0007669"/>
    <property type="project" value="UniProtKB-UniRule"/>
</dbReference>
<dbReference type="EC" id="2.1.1.166" evidence="6 11"/>
<dbReference type="HAMAP" id="MF_01547">
    <property type="entry name" value="RNA_methyltr_E"/>
    <property type="match status" value="1"/>
</dbReference>
<protein>
    <recommendedName>
        <fullName evidence="7 11">Ribosomal RNA large subunit methyltransferase E</fullName>
        <ecNumber evidence="6 11">2.1.1.166</ecNumber>
    </recommendedName>
    <alternativeName>
        <fullName evidence="9 11">23S rRNA Um2552 methyltransferase</fullName>
    </alternativeName>
    <alternativeName>
        <fullName evidence="8 11">rRNA (uridine-2'-O-)-methyltransferase</fullName>
    </alternativeName>
</protein>
<accession>A0A5R9GGH6</accession>
<reference evidence="15 16" key="1">
    <citation type="journal article" date="2019" name="Appl. Environ. Microbiol.">
        <title>Environmental Evidence and Genomic Insight of Iron-oxidizing Bacteria Preference Towards More Corrosion Resistant Stainless Steel at Higher Salinities.</title>
        <authorList>
            <person name="Garrison C.E."/>
            <person name="Price K.A."/>
            <person name="Field E.K."/>
        </authorList>
    </citation>
    <scope>NUCLEOTIDE SEQUENCE [LARGE SCALE GENOMIC DNA]</scope>
    <source>
        <strain evidence="15 16">P3</strain>
    </source>
</reference>
<comment type="function">
    <text evidence="5 11">Specifically methylates the uridine in position 2552 of 23S rRNA at the 2'-O position of the ribose in the fully assembled 50S ribosomal subunit.</text>
</comment>
<evidence type="ECO:0000256" key="8">
    <source>
        <dbReference type="ARBA" id="ARBA00041995"/>
    </source>
</evidence>
<feature type="binding site" evidence="11">
    <location>
        <position position="67"/>
    </location>
    <ligand>
        <name>S-adenosyl-L-methionine</name>
        <dbReference type="ChEBI" id="CHEBI:59789"/>
    </ligand>
</feature>
<feature type="binding site" evidence="11">
    <location>
        <position position="69"/>
    </location>
    <ligand>
        <name>S-adenosyl-L-methionine</name>
        <dbReference type="ChEBI" id="CHEBI:59789"/>
    </ligand>
</feature>
<keyword evidence="11" id="KW-0963">Cytoplasm</keyword>
<dbReference type="Gene3D" id="3.40.50.150">
    <property type="entry name" value="Vaccinia Virus protein VP39"/>
    <property type="match status" value="1"/>
</dbReference>
<dbReference type="PANTHER" id="PTHR10920:SF18">
    <property type="entry name" value="RRNA METHYLTRANSFERASE 2, MITOCHONDRIAL"/>
    <property type="match status" value="1"/>
</dbReference>
<evidence type="ECO:0000313" key="16">
    <source>
        <dbReference type="Proteomes" id="UP000306585"/>
    </source>
</evidence>
<dbReference type="Pfam" id="PF01728">
    <property type="entry name" value="FtsJ"/>
    <property type="match status" value="1"/>
</dbReference>
<comment type="catalytic activity">
    <reaction evidence="10 11">
        <text>uridine(2552) in 23S rRNA + S-adenosyl-L-methionine = 2'-O-methyluridine(2552) in 23S rRNA + S-adenosyl-L-homocysteine + H(+)</text>
        <dbReference type="Rhea" id="RHEA:42720"/>
        <dbReference type="Rhea" id="RHEA-COMP:10202"/>
        <dbReference type="Rhea" id="RHEA-COMP:10203"/>
        <dbReference type="ChEBI" id="CHEBI:15378"/>
        <dbReference type="ChEBI" id="CHEBI:57856"/>
        <dbReference type="ChEBI" id="CHEBI:59789"/>
        <dbReference type="ChEBI" id="CHEBI:65315"/>
        <dbReference type="ChEBI" id="CHEBI:74478"/>
        <dbReference type="EC" id="2.1.1.166"/>
    </reaction>
</comment>
<dbReference type="InterPro" id="IPR029063">
    <property type="entry name" value="SAM-dependent_MTases_sf"/>
</dbReference>
<dbReference type="InterPro" id="IPR015507">
    <property type="entry name" value="rRNA-MeTfrase_E"/>
</dbReference>
<sequence>MAQQSKSKAARKTSAWFHRHANDPHVKRAQREGKRSRAAFKLTEIIEEHGLVIGKNSVVVDLGCAPGSWSVELARHVGPGGLVIGIDLLPLDPISGVTLIQGDFDSPAGQQALAEALGGRQVDLVVSDMAPEMSGHKLVDQMRMIGLNEMTLHFARQYLRPGGDILMKTFMGEGYDAFRKDLGTSFKRIKNIKPAASRKTSAEFFLLGREFKGAPAGGEQSLHDGL</sequence>
<name>A0A5R9GGH6_9PROT</name>
<evidence type="ECO:0000256" key="6">
    <source>
        <dbReference type="ARBA" id="ARBA00038861"/>
    </source>
</evidence>
<evidence type="ECO:0000256" key="13">
    <source>
        <dbReference type="SAM" id="MobiDB-lite"/>
    </source>
</evidence>
<feature type="compositionally biased region" description="Basic and acidic residues" evidence="13">
    <location>
        <begin position="20"/>
        <end position="34"/>
    </location>
</feature>
<dbReference type="PANTHER" id="PTHR10920">
    <property type="entry name" value="RIBOSOMAL RNA METHYLTRANSFERASE"/>
    <property type="match status" value="1"/>
</dbReference>
<feature type="binding site" evidence="11">
    <location>
        <position position="128"/>
    </location>
    <ligand>
        <name>S-adenosyl-L-methionine</name>
        <dbReference type="ChEBI" id="CHEBI:59789"/>
    </ligand>
</feature>
<evidence type="ECO:0000259" key="14">
    <source>
        <dbReference type="Pfam" id="PF01728"/>
    </source>
</evidence>
<evidence type="ECO:0000256" key="3">
    <source>
        <dbReference type="ARBA" id="ARBA00022679"/>
    </source>
</evidence>
<keyword evidence="2 11" id="KW-0489">Methyltransferase</keyword>
<feature type="binding site" evidence="11">
    <location>
        <position position="103"/>
    </location>
    <ligand>
        <name>S-adenosyl-L-methionine</name>
        <dbReference type="ChEBI" id="CHEBI:59789"/>
    </ligand>
</feature>
<dbReference type="RefSeq" id="WP_138240032.1">
    <property type="nucleotide sequence ID" value="NZ_VBRY01000012.1"/>
</dbReference>
<dbReference type="GO" id="GO:0005737">
    <property type="term" value="C:cytoplasm"/>
    <property type="evidence" value="ECO:0007669"/>
    <property type="project" value="UniProtKB-SubCell"/>
</dbReference>
<evidence type="ECO:0000256" key="7">
    <source>
        <dbReference type="ARBA" id="ARBA00041129"/>
    </source>
</evidence>
<feature type="binding site" evidence="11">
    <location>
        <position position="87"/>
    </location>
    <ligand>
        <name>S-adenosyl-L-methionine</name>
        <dbReference type="ChEBI" id="CHEBI:59789"/>
    </ligand>
</feature>
<feature type="region of interest" description="Disordered" evidence="13">
    <location>
        <begin position="1"/>
        <end position="34"/>
    </location>
</feature>
<keyword evidence="16" id="KW-1185">Reference proteome</keyword>
<feature type="domain" description="Ribosomal RNA methyltransferase FtsJ" evidence="14">
    <location>
        <begin position="35"/>
        <end position="211"/>
    </location>
</feature>
<comment type="subcellular location">
    <subcellularLocation>
        <location evidence="11">Cytoplasm</location>
    </subcellularLocation>
</comment>
<evidence type="ECO:0000313" key="15">
    <source>
        <dbReference type="EMBL" id="TLS66001.1"/>
    </source>
</evidence>
<evidence type="ECO:0000256" key="10">
    <source>
        <dbReference type="ARBA" id="ARBA00048970"/>
    </source>
</evidence>
<evidence type="ECO:0000256" key="11">
    <source>
        <dbReference type="HAMAP-Rule" id="MF_01547"/>
    </source>
</evidence>
<dbReference type="EMBL" id="VBRY01000012">
    <property type="protein sequence ID" value="TLS66001.1"/>
    <property type="molecule type" value="Genomic_DNA"/>
</dbReference>
<dbReference type="PIRSF" id="PIRSF005461">
    <property type="entry name" value="23S_rRNA_mtase"/>
    <property type="match status" value="1"/>
</dbReference>
<organism evidence="15 16">
    <name type="scientific">Mariprofundus erugo</name>
    <dbReference type="NCBI Taxonomy" id="2528639"/>
    <lineage>
        <taxon>Bacteria</taxon>
        <taxon>Pseudomonadati</taxon>
        <taxon>Pseudomonadota</taxon>
        <taxon>Candidatius Mariprofundia</taxon>
        <taxon>Mariprofundales</taxon>
        <taxon>Mariprofundaceae</taxon>
        <taxon>Mariprofundus</taxon>
    </lineage>
</organism>
<comment type="caution">
    <text evidence="15">The sequence shown here is derived from an EMBL/GenBank/DDBJ whole genome shotgun (WGS) entry which is preliminary data.</text>
</comment>
<evidence type="ECO:0000256" key="1">
    <source>
        <dbReference type="ARBA" id="ARBA00022552"/>
    </source>
</evidence>